<accession>A0A444ZJQ3</accession>
<evidence type="ECO:0000313" key="1">
    <source>
        <dbReference type="EMBL" id="RYR14446.1"/>
    </source>
</evidence>
<comment type="caution">
    <text evidence="1">The sequence shown here is derived from an EMBL/GenBank/DDBJ whole genome shotgun (WGS) entry which is preliminary data.</text>
</comment>
<keyword evidence="2" id="KW-1185">Reference proteome</keyword>
<sequence length="279" mass="32320">MHTCLAPTTSQDHSNLNSNLIYKVIFPMIEESYNQLLRLPNAIDQYLRSIVHDIKLVPHYEGILRDFCSMQFDKGIFPPCIKVFKYCKSLRWILLMAFAQDDNSNILSITFELVESESIESWLFFIRNSQQHVTPQQDILAIYDRAGAIYATKKEEGSGWHPLGAYHAYYCIRHMVADFMSRFQCKKRKMSLINAVYSPNQEKHLAYMRALRDLKSKFSTWANMFRKEVWLRHYNSGPKASLQLYHLNGERLGLLPFGGSQCNGNTLTASSTFSYVSQS</sequence>
<proteinExistence type="predicted"/>
<evidence type="ECO:0008006" key="3">
    <source>
        <dbReference type="Google" id="ProtNLM"/>
    </source>
</evidence>
<gene>
    <name evidence="1" type="ORF">Ahy_B04g071025</name>
</gene>
<dbReference type="EMBL" id="SDMP01000014">
    <property type="protein sequence ID" value="RYR14446.1"/>
    <property type="molecule type" value="Genomic_DNA"/>
</dbReference>
<name>A0A444ZJQ3_ARAHY</name>
<evidence type="ECO:0000313" key="2">
    <source>
        <dbReference type="Proteomes" id="UP000289738"/>
    </source>
</evidence>
<protein>
    <recommendedName>
        <fullName evidence="3">MULE transposase domain-containing protein</fullName>
    </recommendedName>
</protein>
<dbReference type="AlphaFoldDB" id="A0A444ZJQ3"/>
<reference evidence="1 2" key="1">
    <citation type="submission" date="2019-01" db="EMBL/GenBank/DDBJ databases">
        <title>Sequencing of cultivated peanut Arachis hypogaea provides insights into genome evolution and oil improvement.</title>
        <authorList>
            <person name="Chen X."/>
        </authorList>
    </citation>
    <scope>NUCLEOTIDE SEQUENCE [LARGE SCALE GENOMIC DNA]</scope>
    <source>
        <strain evidence="2">cv. Fuhuasheng</strain>
        <tissue evidence="1">Leaves</tissue>
    </source>
</reference>
<organism evidence="1 2">
    <name type="scientific">Arachis hypogaea</name>
    <name type="common">Peanut</name>
    <dbReference type="NCBI Taxonomy" id="3818"/>
    <lineage>
        <taxon>Eukaryota</taxon>
        <taxon>Viridiplantae</taxon>
        <taxon>Streptophyta</taxon>
        <taxon>Embryophyta</taxon>
        <taxon>Tracheophyta</taxon>
        <taxon>Spermatophyta</taxon>
        <taxon>Magnoliopsida</taxon>
        <taxon>eudicotyledons</taxon>
        <taxon>Gunneridae</taxon>
        <taxon>Pentapetalae</taxon>
        <taxon>rosids</taxon>
        <taxon>fabids</taxon>
        <taxon>Fabales</taxon>
        <taxon>Fabaceae</taxon>
        <taxon>Papilionoideae</taxon>
        <taxon>50 kb inversion clade</taxon>
        <taxon>dalbergioids sensu lato</taxon>
        <taxon>Dalbergieae</taxon>
        <taxon>Pterocarpus clade</taxon>
        <taxon>Arachis</taxon>
    </lineage>
</organism>
<dbReference type="Proteomes" id="UP000289738">
    <property type="component" value="Chromosome B04"/>
</dbReference>